<dbReference type="Pfam" id="PF03988">
    <property type="entry name" value="DUF347"/>
    <property type="match status" value="4"/>
</dbReference>
<dbReference type="EMBL" id="CAADJE010000044">
    <property type="protein sequence ID" value="VFS94365.1"/>
    <property type="molecule type" value="Genomic_DNA"/>
</dbReference>
<proteinExistence type="predicted"/>
<evidence type="ECO:0000313" key="4">
    <source>
        <dbReference type="EMBL" id="SAP44200.1"/>
    </source>
</evidence>
<dbReference type="GeneID" id="57429240"/>
<accession>A0A2X2E4U1</accession>
<organism evidence="5 7">
    <name type="scientific">Raoultella planticola</name>
    <name type="common">Klebsiella planticola</name>
    <dbReference type="NCBI Taxonomy" id="575"/>
    <lineage>
        <taxon>Bacteria</taxon>
        <taxon>Pseudomonadati</taxon>
        <taxon>Pseudomonadota</taxon>
        <taxon>Gammaproteobacteria</taxon>
        <taxon>Enterobacterales</taxon>
        <taxon>Enterobacteriaceae</taxon>
        <taxon>Klebsiella/Raoultella group</taxon>
        <taxon>Raoultella</taxon>
    </lineage>
</organism>
<dbReference type="RefSeq" id="WP_032689149.1">
    <property type="nucleotide sequence ID" value="NZ_BIIS01000002.1"/>
</dbReference>
<gene>
    <name evidence="2" type="ORF">I8Y23_001753</name>
    <name evidence="5" type="ORF">NCTC12998_07975</name>
    <name evidence="4" type="ORF">SAMEA2273876_00266</name>
    <name evidence="3" type="ORF">U5E74_26815</name>
</gene>
<keyword evidence="1" id="KW-1133">Transmembrane helix</keyword>
<reference evidence="3 8" key="4">
    <citation type="submission" date="2023-12" db="EMBL/GenBank/DDBJ databases">
        <title>N/s.</title>
        <authorList>
            <person name="Dale J."/>
        </authorList>
    </citation>
    <scope>NUCLEOTIDE SEQUENCE [LARGE SCALE GENOMIC DNA]</scope>
    <source>
        <strain evidence="3 8">2023EL-01226</strain>
    </source>
</reference>
<evidence type="ECO:0000313" key="8">
    <source>
        <dbReference type="Proteomes" id="UP001293169"/>
    </source>
</evidence>
<evidence type="ECO:0000313" key="3">
    <source>
        <dbReference type="EMBL" id="MDZ7469226.1"/>
    </source>
</evidence>
<name>A0A2X2E4U1_RAOPL</name>
<evidence type="ECO:0000313" key="5">
    <source>
        <dbReference type="EMBL" id="VFS94365.1"/>
    </source>
</evidence>
<dbReference type="Proteomes" id="UP000078124">
    <property type="component" value="Unassembled WGS sequence"/>
</dbReference>
<keyword evidence="1" id="KW-0812">Transmembrane</keyword>
<reference evidence="2" key="1">
    <citation type="journal article" date="2018" name="Genome Biol.">
        <title>SKESA: strategic k-mer extension for scrupulous assemblies.</title>
        <authorList>
            <person name="Souvorov A."/>
            <person name="Agarwala R."/>
            <person name="Lipman D.J."/>
        </authorList>
    </citation>
    <scope>NUCLEOTIDE SEQUENCE</scope>
    <source>
        <strain evidence="2">MISC063</strain>
    </source>
</reference>
<dbReference type="EMBL" id="JAXUDK010000027">
    <property type="protein sequence ID" value="MDZ7469226.1"/>
    <property type="molecule type" value="Genomic_DNA"/>
</dbReference>
<feature type="transmembrane region" description="Helical" evidence="1">
    <location>
        <begin position="102"/>
        <end position="120"/>
    </location>
</feature>
<evidence type="ECO:0000313" key="7">
    <source>
        <dbReference type="Proteomes" id="UP000345637"/>
    </source>
</evidence>
<feature type="transmembrane region" description="Helical" evidence="1">
    <location>
        <begin position="140"/>
        <end position="160"/>
    </location>
</feature>
<dbReference type="EMBL" id="FLAC01000001">
    <property type="protein sequence ID" value="SAP44200.1"/>
    <property type="molecule type" value="Genomic_DNA"/>
</dbReference>
<dbReference type="EMBL" id="DACSEA010000005">
    <property type="protein sequence ID" value="HAT1605461.1"/>
    <property type="molecule type" value="Genomic_DNA"/>
</dbReference>
<evidence type="ECO:0000313" key="6">
    <source>
        <dbReference type="Proteomes" id="UP000078124"/>
    </source>
</evidence>
<feature type="transmembrane region" description="Helical" evidence="1">
    <location>
        <begin position="194"/>
        <end position="214"/>
    </location>
</feature>
<feature type="transmembrane region" description="Helical" evidence="1">
    <location>
        <begin position="226"/>
        <end position="248"/>
    </location>
</feature>
<dbReference type="AlphaFoldDB" id="A0A2X2E4U1"/>
<feature type="transmembrane region" description="Helical" evidence="1">
    <location>
        <begin position="166"/>
        <end position="187"/>
    </location>
</feature>
<sequence>MNTSTISPPWLNKVPEVTLVFWLIKMMSTTVGETAADYLNMDLGFGLLNTSWVVGGLLLVTLVFQLRETRYQPVIYWLTVVFISIFGTLVTDNLSDALHVPLAYSSLFFALALLVTFVLWYAREKTLSIHHIDNRVRERFYWLAILFTFALGTAVGDGLAEGLNMGYYSAAAFFGGWILIIATARFVFRANAVFCFWAAYILTRPFGAACGDLLSQPVENGGFGFGANVVSLIFGAVIVVLVGCLSIIERHKPAPDSVRSDEESPR</sequence>
<dbReference type="Proteomes" id="UP000345637">
    <property type="component" value="Unassembled WGS sequence"/>
</dbReference>
<evidence type="ECO:0000256" key="1">
    <source>
        <dbReference type="SAM" id="Phobius"/>
    </source>
</evidence>
<dbReference type="Proteomes" id="UP000864422">
    <property type="component" value="Unassembled WGS sequence"/>
</dbReference>
<protein>
    <submittedName>
        <fullName evidence="5">Uncharacterized membrane-anchored protein conserved in bacteria</fullName>
    </submittedName>
</protein>
<evidence type="ECO:0000313" key="2">
    <source>
        <dbReference type="EMBL" id="HAT1605461.1"/>
    </source>
</evidence>
<reference evidence="5 7" key="2">
    <citation type="submission" date="2019-03" db="EMBL/GenBank/DDBJ databases">
        <authorList>
            <consortium name="Pathogen Informatics"/>
        </authorList>
    </citation>
    <scope>NUCLEOTIDE SEQUENCE [LARGE SCALE GENOMIC DNA]</scope>
    <source>
        <strain evidence="4 6">2880STDY5682802</strain>
        <strain evidence="5 7">NCTC12998</strain>
    </source>
</reference>
<dbReference type="Proteomes" id="UP001293169">
    <property type="component" value="Unassembled WGS sequence"/>
</dbReference>
<keyword evidence="8" id="KW-1185">Reference proteome</keyword>
<dbReference type="InterPro" id="IPR007136">
    <property type="entry name" value="DUF347"/>
</dbReference>
<feature type="transmembrane region" description="Helical" evidence="1">
    <location>
        <begin position="74"/>
        <end position="90"/>
    </location>
</feature>
<dbReference type="KEGG" id="rpln:B1209_20430"/>
<keyword evidence="1" id="KW-0472">Membrane</keyword>
<reference evidence="2" key="3">
    <citation type="submission" date="2020-11" db="EMBL/GenBank/DDBJ databases">
        <authorList>
            <consortium name="NCBI Pathogen Detection Project"/>
        </authorList>
    </citation>
    <scope>NUCLEOTIDE SEQUENCE</scope>
    <source>
        <strain evidence="2">MISC063</strain>
    </source>
</reference>
<feature type="transmembrane region" description="Helical" evidence="1">
    <location>
        <begin position="43"/>
        <end position="62"/>
    </location>
</feature>